<sequence>MKKKLFGLLATAVAAMTLLVNPSLTRAETAEEETRIVDGIYIGTVYVGGMTKDEANNAISDYVQNLMSTTFTLKGVDDSSVEATAEQMGIRADAGDSVDAALAVTHSGNLITRYKDSVDLKTEQRVLPLSLEVDKQETARFIYKAHDKLSKAAVDASLKKKGDTFEYIPGTDGEEVVEVDSVYAINEFLAKEFDGKKTEINLVTQTVASRGTREELAVVKDRLGSFTTVYGNNSGSSREQNVENACDFVNGTIVYPGEEYRTHENLEPITEENGYAMGGTYLNGAIVDSVGGGICQVSTTLYNALIRAEIEITQRFNHSMTVTYVDPAADAAMAGDYKDLRFKNDTGYPIYIEGYYDGTNITFNIYGVETRAADREVSFESVITKQDDPSFQAKADASQEFGYYNIDQYAHIGMTAQLWKVVKEGGKEVSREIFNTSTYRSSPKIVTIGTGGATPEQLALINAAIATNDEEQVLAAYQKAVDLGKKAEEPADDKKQDKKKPDNKKPENKKPDQKKPDNTTPENQNSNTESNQTTNDTTNPTNQ</sequence>
<dbReference type="EMBL" id="PDYG01000134">
    <property type="protein sequence ID" value="PHU36335.1"/>
    <property type="molecule type" value="Genomic_DNA"/>
</dbReference>
<evidence type="ECO:0000256" key="1">
    <source>
        <dbReference type="ARBA" id="ARBA00022729"/>
    </source>
</evidence>
<feature type="signal peptide" evidence="3">
    <location>
        <begin position="1"/>
        <end position="27"/>
    </location>
</feature>
<dbReference type="InterPro" id="IPR052913">
    <property type="entry name" value="Glycopeptide_resist_protein"/>
</dbReference>
<evidence type="ECO:0000313" key="6">
    <source>
        <dbReference type="Proteomes" id="UP000224563"/>
    </source>
</evidence>
<comment type="caution">
    <text evidence="5">The sequence shown here is derived from an EMBL/GenBank/DDBJ whole genome shotgun (WGS) entry which is preliminary data.</text>
</comment>
<dbReference type="Pfam" id="PF07501">
    <property type="entry name" value="G5"/>
    <property type="match status" value="1"/>
</dbReference>
<accession>A0A2G3DZL8</accession>
<feature type="chain" id="PRO_5039273821" evidence="3">
    <location>
        <begin position="28"/>
        <end position="543"/>
    </location>
</feature>
<feature type="compositionally biased region" description="Low complexity" evidence="2">
    <location>
        <begin position="518"/>
        <end position="543"/>
    </location>
</feature>
<dbReference type="AlphaFoldDB" id="A0A2G3DZL8"/>
<protein>
    <submittedName>
        <fullName evidence="5">Vancomycin resistance protein</fullName>
    </submittedName>
</protein>
<reference evidence="5 6" key="1">
    <citation type="submission" date="2017-10" db="EMBL/GenBank/DDBJ databases">
        <title>Resolving the taxonomy of Roseburia spp., Eubacterium rectale and Agathobacter spp. through phylogenomic analysis.</title>
        <authorList>
            <person name="Sheridan P.O."/>
            <person name="Walker A.W."/>
            <person name="Duncan S.H."/>
            <person name="Scott K.P."/>
            <person name="Toole P.W.O."/>
            <person name="Luis P."/>
            <person name="Flint H.J."/>
        </authorList>
    </citation>
    <scope>NUCLEOTIDE SEQUENCE [LARGE SCALE GENOMIC DNA]</scope>
    <source>
        <strain evidence="5 6">JK623</strain>
    </source>
</reference>
<dbReference type="Proteomes" id="UP000224563">
    <property type="component" value="Unassembled WGS sequence"/>
</dbReference>
<dbReference type="InterPro" id="IPR022029">
    <property type="entry name" value="YoaR-like_PG-bd"/>
</dbReference>
<dbReference type="Pfam" id="PF04294">
    <property type="entry name" value="VanW"/>
    <property type="match status" value="1"/>
</dbReference>
<feature type="compositionally biased region" description="Basic and acidic residues" evidence="2">
    <location>
        <begin position="485"/>
        <end position="517"/>
    </location>
</feature>
<evidence type="ECO:0000259" key="4">
    <source>
        <dbReference type="PROSITE" id="PS51109"/>
    </source>
</evidence>
<evidence type="ECO:0000313" key="5">
    <source>
        <dbReference type="EMBL" id="PHU36335.1"/>
    </source>
</evidence>
<dbReference type="InterPro" id="IPR007391">
    <property type="entry name" value="Vancomycin_resist_VanW"/>
</dbReference>
<reference evidence="5 6" key="2">
    <citation type="submission" date="2017-10" db="EMBL/GenBank/DDBJ databases">
        <authorList>
            <person name="Banno H."/>
            <person name="Chua N.-H."/>
        </authorList>
    </citation>
    <scope>NUCLEOTIDE SEQUENCE [LARGE SCALE GENOMIC DNA]</scope>
    <source>
        <strain evidence="5 6">JK623</strain>
    </source>
</reference>
<dbReference type="Pfam" id="PF12229">
    <property type="entry name" value="PG_binding_4"/>
    <property type="match status" value="1"/>
</dbReference>
<dbReference type="SMART" id="SM01208">
    <property type="entry name" value="G5"/>
    <property type="match status" value="1"/>
</dbReference>
<feature type="domain" description="G5" evidence="4">
    <location>
        <begin position="373"/>
        <end position="452"/>
    </location>
</feature>
<keyword evidence="6" id="KW-1185">Reference proteome</keyword>
<dbReference type="RefSeq" id="WP_099386878.1">
    <property type="nucleotide sequence ID" value="NZ_JANSWH010000042.1"/>
</dbReference>
<dbReference type="PANTHER" id="PTHR35788">
    <property type="entry name" value="EXPORTED PROTEIN-RELATED"/>
    <property type="match status" value="1"/>
</dbReference>
<feature type="region of interest" description="Disordered" evidence="2">
    <location>
        <begin position="485"/>
        <end position="543"/>
    </location>
</feature>
<gene>
    <name evidence="5" type="ORF">CSX02_12175</name>
</gene>
<organism evidence="5 6">
    <name type="scientific">Agathobacter ruminis</name>
    <dbReference type="NCBI Taxonomy" id="1712665"/>
    <lineage>
        <taxon>Bacteria</taxon>
        <taxon>Bacillati</taxon>
        <taxon>Bacillota</taxon>
        <taxon>Clostridia</taxon>
        <taxon>Lachnospirales</taxon>
        <taxon>Lachnospiraceae</taxon>
        <taxon>Agathobacter</taxon>
    </lineage>
</organism>
<dbReference type="PROSITE" id="PS51109">
    <property type="entry name" value="G5"/>
    <property type="match status" value="1"/>
</dbReference>
<name>A0A2G3DZL8_9FIRM</name>
<keyword evidence="1 3" id="KW-0732">Signal</keyword>
<proteinExistence type="predicted"/>
<dbReference type="InterPro" id="IPR011098">
    <property type="entry name" value="G5_dom"/>
</dbReference>
<evidence type="ECO:0000256" key="3">
    <source>
        <dbReference type="SAM" id="SignalP"/>
    </source>
</evidence>
<dbReference type="PANTHER" id="PTHR35788:SF1">
    <property type="entry name" value="EXPORTED PROTEIN"/>
    <property type="match status" value="1"/>
</dbReference>
<evidence type="ECO:0000256" key="2">
    <source>
        <dbReference type="SAM" id="MobiDB-lite"/>
    </source>
</evidence>